<evidence type="ECO:0000313" key="2">
    <source>
        <dbReference type="EMBL" id="CAD8159403.1"/>
    </source>
</evidence>
<name>A0A8S1U5Q8_9CILI</name>
<feature type="transmembrane region" description="Helical" evidence="1">
    <location>
        <begin position="296"/>
        <end position="315"/>
    </location>
</feature>
<dbReference type="EMBL" id="CAJJDO010000033">
    <property type="protein sequence ID" value="CAD8159403.1"/>
    <property type="molecule type" value="Genomic_DNA"/>
</dbReference>
<keyword evidence="3" id="KW-1185">Reference proteome</keyword>
<keyword evidence="1" id="KW-1133">Transmembrane helix</keyword>
<keyword evidence="1" id="KW-0472">Membrane</keyword>
<gene>
    <name evidence="2" type="ORF">PPENT_87.1.T0330115</name>
</gene>
<dbReference type="Proteomes" id="UP000689195">
    <property type="component" value="Unassembled WGS sequence"/>
</dbReference>
<keyword evidence="1" id="KW-0812">Transmembrane</keyword>
<evidence type="ECO:0000313" key="3">
    <source>
        <dbReference type="Proteomes" id="UP000689195"/>
    </source>
</evidence>
<comment type="caution">
    <text evidence="2">The sequence shown here is derived from an EMBL/GenBank/DDBJ whole genome shotgun (WGS) entry which is preliminary data.</text>
</comment>
<dbReference type="AlphaFoldDB" id="A0A8S1U5Q8"/>
<evidence type="ECO:0000256" key="1">
    <source>
        <dbReference type="SAM" id="Phobius"/>
    </source>
</evidence>
<proteinExistence type="predicted"/>
<sequence length="580" mass="68765">MQILENSDAIVSDDDSLELDCRIIVPKFKKEEYDTFQTETSTSVMARVKQIRSNSQEFRFMQSNQVSPQGSLNSTQKLIQCTLLNLDEESNKLKVNQHLLPQYEYRNTLEMIRKDNIPQSSAGSVEHVNNPQIPNIQEQNLIRMLTQQIQPFQKQPIIRQNKRQLTQTFKSCPLEASPIKITRFSQRQIYVTQLVNTNQQPLQEKLSLVQLENKEKFCKLSLSLFRSKTSTIKYTKQNIQLKVKMEREEKIVFKNHKIQQKKFLLFKINNQKMFQQIIKKKKQHFINNNSLEYNDILIQLFIQFFMFIYFILFECNRYFQIMNLRLKNSNYLVGNNDITRLRRARLIQPSQPESKSLATVKMNLSPELKPKKQKTIHQDSVQDENIINQKQNEKNKIYQAKLQELLSLRKSSLTPLLKQQINRQQTIIKHQPDFMKDHDLYSKIRRQSIENLQTQEKSKNFVLKSQQECTQKKRIYTNNLKSSSYINGVPILNRSVSQFTCLTPKKKDNNSFSYLQKECIKKQKFEGLINLFININIENLVIAFNSIKSKAPMLPFIKELERRKEDFQQKRFFIQLVKAQ</sequence>
<reference evidence="2" key="1">
    <citation type="submission" date="2021-01" db="EMBL/GenBank/DDBJ databases">
        <authorList>
            <consortium name="Genoscope - CEA"/>
            <person name="William W."/>
        </authorList>
    </citation>
    <scope>NUCLEOTIDE SEQUENCE</scope>
</reference>
<protein>
    <recommendedName>
        <fullName evidence="4">Transmembrane protein</fullName>
    </recommendedName>
</protein>
<organism evidence="2 3">
    <name type="scientific">Paramecium pentaurelia</name>
    <dbReference type="NCBI Taxonomy" id="43138"/>
    <lineage>
        <taxon>Eukaryota</taxon>
        <taxon>Sar</taxon>
        <taxon>Alveolata</taxon>
        <taxon>Ciliophora</taxon>
        <taxon>Intramacronucleata</taxon>
        <taxon>Oligohymenophorea</taxon>
        <taxon>Peniculida</taxon>
        <taxon>Parameciidae</taxon>
        <taxon>Paramecium</taxon>
    </lineage>
</organism>
<accession>A0A8S1U5Q8</accession>
<evidence type="ECO:0008006" key="4">
    <source>
        <dbReference type="Google" id="ProtNLM"/>
    </source>
</evidence>